<dbReference type="InterPro" id="IPR035068">
    <property type="entry name" value="TldD/PmbA_N"/>
</dbReference>
<feature type="compositionally biased region" description="Polar residues" evidence="2">
    <location>
        <begin position="325"/>
        <end position="338"/>
    </location>
</feature>
<organism evidence="6 7">
    <name type="scientific">Candidatus Solincola sediminis</name>
    <dbReference type="NCBI Taxonomy" id="1797199"/>
    <lineage>
        <taxon>Bacteria</taxon>
        <taxon>Bacillati</taxon>
        <taxon>Actinomycetota</taxon>
        <taxon>Candidatus Geothermincolia</taxon>
        <taxon>Candidatus Geothermincolales</taxon>
        <taxon>Candidatus Geothermincolaceae</taxon>
        <taxon>Candidatus Solincola</taxon>
    </lineage>
</organism>
<evidence type="ECO:0000256" key="1">
    <source>
        <dbReference type="ARBA" id="ARBA00005836"/>
    </source>
</evidence>
<evidence type="ECO:0000256" key="2">
    <source>
        <dbReference type="SAM" id="MobiDB-lite"/>
    </source>
</evidence>
<proteinExistence type="inferred from homology"/>
<gene>
    <name evidence="6" type="ORF">A2Y75_07230</name>
</gene>
<dbReference type="InterPro" id="IPR036059">
    <property type="entry name" value="TldD/PmbA_sf"/>
</dbReference>
<evidence type="ECO:0000313" key="6">
    <source>
        <dbReference type="EMBL" id="OFW56943.1"/>
    </source>
</evidence>
<dbReference type="GO" id="GO:0008237">
    <property type="term" value="F:metallopeptidase activity"/>
    <property type="evidence" value="ECO:0007669"/>
    <property type="project" value="InterPro"/>
</dbReference>
<dbReference type="AlphaFoldDB" id="A0A1F2WJD1"/>
<evidence type="ECO:0000259" key="4">
    <source>
        <dbReference type="Pfam" id="PF19289"/>
    </source>
</evidence>
<dbReference type="PANTHER" id="PTHR43421">
    <property type="entry name" value="METALLOPROTEASE PMBA"/>
    <property type="match status" value="1"/>
</dbReference>
<feature type="domain" description="Metalloprotease TldD/E N-terminal" evidence="3">
    <location>
        <begin position="29"/>
        <end position="92"/>
    </location>
</feature>
<feature type="domain" description="Metalloprotease TldD/E C-terminal" evidence="4">
    <location>
        <begin position="234"/>
        <end position="455"/>
    </location>
</feature>
<reference evidence="6 7" key="1">
    <citation type="journal article" date="2016" name="Nat. Commun.">
        <title>Thousands of microbial genomes shed light on interconnected biogeochemical processes in an aquifer system.</title>
        <authorList>
            <person name="Anantharaman K."/>
            <person name="Brown C.T."/>
            <person name="Hug L.A."/>
            <person name="Sharon I."/>
            <person name="Castelle C.J."/>
            <person name="Probst A.J."/>
            <person name="Thomas B.C."/>
            <person name="Singh A."/>
            <person name="Wilkins M.J."/>
            <person name="Karaoz U."/>
            <person name="Brodie E.L."/>
            <person name="Williams K.H."/>
            <person name="Hubbard S.S."/>
            <person name="Banfield J.F."/>
        </authorList>
    </citation>
    <scope>NUCLEOTIDE SEQUENCE [LARGE SCALE GENOMIC DNA]</scope>
</reference>
<feature type="region of interest" description="Disordered" evidence="2">
    <location>
        <begin position="325"/>
        <end position="359"/>
    </location>
</feature>
<dbReference type="Pfam" id="PF19289">
    <property type="entry name" value="PmbA_TldD_3rd"/>
    <property type="match status" value="1"/>
</dbReference>
<evidence type="ECO:0000259" key="5">
    <source>
        <dbReference type="Pfam" id="PF19290"/>
    </source>
</evidence>
<sequence>MAAEYNLQDLARNWVERGRSMAGAGTQLEIFIQEHRGLTVTAYNEEIEGLRYSHNRGVGIRAISEGRLGYAYCTSLDWSDVSRAIEEASANARYSTPDEHNILPGYSDYAQAGLDIYDAEARDMPVDRKVEMALQLEGLTCAADSRIAQVESAVYADTISTVGIANSAGVSGSYRSSDCYCYVSPIAKQGDESQSGFSFDQGIKPSNLDLSKVAKDAADRAVCLLGAASTPSARSTLILDTFVAAEFIAILASALSAEAVLKGRSFLAGKVGEKIANEMVTLIDDGLLKGGPSTAPFDDEGVPSQRKELISSGILKGYMHDSYTAARSGTSSTGNAQRGSFRDRPHVGPSNMYLKPGSGGREDILRRVGDGVLILQVVGAHAGANPVNGEISLGALGLKIEGGRPVQPLREITLAGTALEFLRDVVAIGDDLNFMPFAGSLGAPTVAVENVMIAGRG</sequence>
<dbReference type="Gene3D" id="3.30.2290.10">
    <property type="entry name" value="PmbA/TldD superfamily"/>
    <property type="match status" value="1"/>
</dbReference>
<feature type="domain" description="Metalloprotease TldD/E central" evidence="5">
    <location>
        <begin position="121"/>
        <end position="225"/>
    </location>
</feature>
<name>A0A1F2WJD1_9ACTN</name>
<dbReference type="PANTHER" id="PTHR43421:SF1">
    <property type="entry name" value="METALLOPROTEASE PMBA"/>
    <property type="match status" value="1"/>
</dbReference>
<dbReference type="InterPro" id="IPR045569">
    <property type="entry name" value="Metalloprtase-TldD/E_C"/>
</dbReference>
<evidence type="ECO:0008006" key="8">
    <source>
        <dbReference type="Google" id="ProtNLM"/>
    </source>
</evidence>
<dbReference type="InterPro" id="IPR047657">
    <property type="entry name" value="PmbA"/>
</dbReference>
<dbReference type="STRING" id="1797197.A2Y75_07230"/>
<protein>
    <recommendedName>
        <fullName evidence="8">TldD/PmbA family protein</fullName>
    </recommendedName>
</protein>
<dbReference type="Pfam" id="PF01523">
    <property type="entry name" value="PmbA_TldD_1st"/>
    <property type="match status" value="1"/>
</dbReference>
<dbReference type="InterPro" id="IPR045570">
    <property type="entry name" value="Metalloprtase-TldD/E_cen_dom"/>
</dbReference>
<dbReference type="Pfam" id="PF19290">
    <property type="entry name" value="PmbA_TldD_2nd"/>
    <property type="match status" value="1"/>
</dbReference>
<accession>A0A1F2WJD1</accession>
<dbReference type="InterPro" id="IPR002510">
    <property type="entry name" value="Metalloprtase-TldD/E_N"/>
</dbReference>
<comment type="similarity">
    <text evidence="1">Belongs to the peptidase U62 family.</text>
</comment>
<dbReference type="GO" id="GO:0006508">
    <property type="term" value="P:proteolysis"/>
    <property type="evidence" value="ECO:0007669"/>
    <property type="project" value="InterPro"/>
</dbReference>
<dbReference type="EMBL" id="MELK01000040">
    <property type="protein sequence ID" value="OFW56943.1"/>
    <property type="molecule type" value="Genomic_DNA"/>
</dbReference>
<dbReference type="GO" id="GO:0005829">
    <property type="term" value="C:cytosol"/>
    <property type="evidence" value="ECO:0007669"/>
    <property type="project" value="TreeGrafter"/>
</dbReference>
<comment type="caution">
    <text evidence="6">The sequence shown here is derived from an EMBL/GenBank/DDBJ whole genome shotgun (WGS) entry which is preliminary data.</text>
</comment>
<evidence type="ECO:0000313" key="7">
    <source>
        <dbReference type="Proteomes" id="UP000177876"/>
    </source>
</evidence>
<dbReference type="SUPFAM" id="SSF111283">
    <property type="entry name" value="Putative modulator of DNA gyrase, PmbA/TldD"/>
    <property type="match status" value="1"/>
</dbReference>
<evidence type="ECO:0000259" key="3">
    <source>
        <dbReference type="Pfam" id="PF01523"/>
    </source>
</evidence>
<dbReference type="Proteomes" id="UP000177876">
    <property type="component" value="Unassembled WGS sequence"/>
</dbReference>